<reference evidence="3" key="1">
    <citation type="submission" date="2025-08" db="UniProtKB">
        <authorList>
            <consortium name="Ensembl"/>
        </authorList>
    </citation>
    <scope>IDENTIFICATION</scope>
</reference>
<keyword evidence="4" id="KW-1185">Reference proteome</keyword>
<name>A0A8D0GWJ0_SPHPU</name>
<evidence type="ECO:0000313" key="4">
    <source>
        <dbReference type="Proteomes" id="UP000694392"/>
    </source>
</evidence>
<dbReference type="InterPro" id="IPR011008">
    <property type="entry name" value="Dimeric_a/b-barrel"/>
</dbReference>
<proteinExistence type="inferred from homology"/>
<dbReference type="PANTHER" id="PTHR21017:SF19">
    <property type="entry name" value="PROTEIN NIPSNAP HOMOLOG 3B"/>
    <property type="match status" value="1"/>
</dbReference>
<dbReference type="InterPro" id="IPR051557">
    <property type="entry name" value="NipSnap_domain"/>
</dbReference>
<feature type="domain" description="NIPSNAP" evidence="2">
    <location>
        <begin position="118"/>
        <end position="217"/>
    </location>
</feature>
<dbReference type="AlphaFoldDB" id="A0A8D0GWJ0"/>
<dbReference type="GO" id="GO:0005739">
    <property type="term" value="C:mitochondrion"/>
    <property type="evidence" value="ECO:0007669"/>
    <property type="project" value="TreeGrafter"/>
</dbReference>
<organism evidence="3 4">
    <name type="scientific">Sphenodon punctatus</name>
    <name type="common">Tuatara</name>
    <name type="synonym">Hatteria punctata</name>
    <dbReference type="NCBI Taxonomy" id="8508"/>
    <lineage>
        <taxon>Eukaryota</taxon>
        <taxon>Metazoa</taxon>
        <taxon>Chordata</taxon>
        <taxon>Craniata</taxon>
        <taxon>Vertebrata</taxon>
        <taxon>Euteleostomi</taxon>
        <taxon>Lepidosauria</taxon>
        <taxon>Sphenodontia</taxon>
        <taxon>Sphenodontidae</taxon>
        <taxon>Sphenodon</taxon>
    </lineage>
</organism>
<comment type="similarity">
    <text evidence="1">Belongs to the NipSnap family.</text>
</comment>
<evidence type="ECO:0000313" key="3">
    <source>
        <dbReference type="Ensembl" id="ENSSPUP00000012487.1"/>
    </source>
</evidence>
<dbReference type="GO" id="GO:0000423">
    <property type="term" value="P:mitophagy"/>
    <property type="evidence" value="ECO:0007669"/>
    <property type="project" value="UniProtKB-ARBA"/>
</dbReference>
<evidence type="ECO:0000259" key="2">
    <source>
        <dbReference type="Pfam" id="PF07978"/>
    </source>
</evidence>
<dbReference type="FunFam" id="3.30.70.100:FF:000017">
    <property type="entry name" value="Protein NipSnap homolog 3A"/>
    <property type="match status" value="1"/>
</dbReference>
<dbReference type="SUPFAM" id="SSF54909">
    <property type="entry name" value="Dimeric alpha+beta barrel"/>
    <property type="match status" value="2"/>
</dbReference>
<feature type="domain" description="NIPSNAP" evidence="2">
    <location>
        <begin position="63"/>
        <end position="107"/>
    </location>
</feature>
<dbReference type="Pfam" id="PF07978">
    <property type="entry name" value="NIPSNAP"/>
    <property type="match status" value="2"/>
</dbReference>
<reference evidence="3" key="2">
    <citation type="submission" date="2025-09" db="UniProtKB">
        <authorList>
            <consortium name="Ensembl"/>
        </authorList>
    </citation>
    <scope>IDENTIFICATION</scope>
</reference>
<dbReference type="Proteomes" id="UP000694392">
    <property type="component" value="Unplaced"/>
</dbReference>
<dbReference type="Ensembl" id="ENSSPUT00000013308.1">
    <property type="protein sequence ID" value="ENSSPUP00000012487.1"/>
    <property type="gene ID" value="ENSSPUG00000009571.1"/>
</dbReference>
<dbReference type="PANTHER" id="PTHR21017">
    <property type="entry name" value="NIPSNAP-RELATED"/>
    <property type="match status" value="1"/>
</dbReference>
<evidence type="ECO:0000256" key="1">
    <source>
        <dbReference type="ARBA" id="ARBA00005291"/>
    </source>
</evidence>
<protein>
    <recommendedName>
        <fullName evidence="2">NIPSNAP domain-containing protein</fullName>
    </recommendedName>
</protein>
<dbReference type="GeneTree" id="ENSGT00950000183018"/>
<dbReference type="InterPro" id="IPR012577">
    <property type="entry name" value="NIPSNAP"/>
</dbReference>
<sequence length="219" mass="24750">MAPQTLGPALFNGQFPGWPSHPLISLHVLLPPALLKHMKLQHKMHLTELTIRILTPLSLFIVDSFAHRSAVRTALANDKEWQEKYLSPMLTCLDKQENEIAYLVPWCELGNPTKEGVYELVTFQMKPGGPAVWGQAFKAAIKAHINTGYTKLIGVFHTEYGFLNTVNVLWWNEDPDSRAAGRHYAHEDPRVVAAVRESVQFLESQRNMLLIPTSFSPLK</sequence>
<dbReference type="Gene3D" id="3.30.70.100">
    <property type="match status" value="1"/>
</dbReference>
<accession>A0A8D0GWJ0</accession>